<dbReference type="RefSeq" id="WP_257877735.1">
    <property type="nucleotide sequence ID" value="NZ_CP136958.1"/>
</dbReference>
<dbReference type="AlphaFoldDB" id="A0AAF0YPL6"/>
<evidence type="ECO:0000256" key="1">
    <source>
        <dbReference type="SAM" id="MobiDB-lite"/>
    </source>
</evidence>
<keyword evidence="2" id="KW-0812">Transmembrane</keyword>
<protein>
    <submittedName>
        <fullName evidence="4">Flp pilus-assembly TadE/G-like family protein</fullName>
    </submittedName>
</protein>
<dbReference type="InterPro" id="IPR021202">
    <property type="entry name" value="Rv3654c-like"/>
</dbReference>
<dbReference type="NCBIfam" id="TIGR03816">
    <property type="entry name" value="tadE_like_DECH"/>
    <property type="match status" value="1"/>
</dbReference>
<evidence type="ECO:0000256" key="2">
    <source>
        <dbReference type="SAM" id="Phobius"/>
    </source>
</evidence>
<dbReference type="InterPro" id="IPR028087">
    <property type="entry name" value="Tad_N"/>
</dbReference>
<dbReference type="Pfam" id="PF13400">
    <property type="entry name" value="Tad"/>
    <property type="match status" value="1"/>
</dbReference>
<organism evidence="4 5">
    <name type="scientific">Corynebacterium pyruviciproducens</name>
    <dbReference type="NCBI Taxonomy" id="598660"/>
    <lineage>
        <taxon>Bacteria</taxon>
        <taxon>Bacillati</taxon>
        <taxon>Actinomycetota</taxon>
        <taxon>Actinomycetes</taxon>
        <taxon>Mycobacteriales</taxon>
        <taxon>Corynebacteriaceae</taxon>
        <taxon>Corynebacterium</taxon>
    </lineage>
</organism>
<evidence type="ECO:0000259" key="3">
    <source>
        <dbReference type="Pfam" id="PF13400"/>
    </source>
</evidence>
<dbReference type="KEGG" id="cpyr:CYJ47_10930"/>
<keyword evidence="2" id="KW-1133">Transmembrane helix</keyword>
<feature type="domain" description="Putative Flp pilus-assembly TadG-like N-terminal" evidence="3">
    <location>
        <begin position="37"/>
        <end position="82"/>
    </location>
</feature>
<evidence type="ECO:0000313" key="4">
    <source>
        <dbReference type="EMBL" id="WOT01767.1"/>
    </source>
</evidence>
<proteinExistence type="predicted"/>
<sequence length="135" mass="14006">MPGDWPRLPPPSPHRSGRFHQPPSSPWRAAIVRDDRGYATVLAAGVIVALVALVSVVVYGSQLLWDDHRAQVAADAAALAGAYEAYVGRDGCAAARTITSRNGGTVTECIVRGGDVTVATCVGGRQALSTAGPTR</sequence>
<feature type="region of interest" description="Disordered" evidence="1">
    <location>
        <begin position="1"/>
        <end position="24"/>
    </location>
</feature>
<dbReference type="EMBL" id="CP136958">
    <property type="protein sequence ID" value="WOT01767.1"/>
    <property type="molecule type" value="Genomic_DNA"/>
</dbReference>
<dbReference type="Proteomes" id="UP000234560">
    <property type="component" value="Chromosome"/>
</dbReference>
<keyword evidence="2" id="KW-0472">Membrane</keyword>
<evidence type="ECO:0000313" key="5">
    <source>
        <dbReference type="Proteomes" id="UP000234560"/>
    </source>
</evidence>
<accession>A0AAF0YPL6</accession>
<reference evidence="4" key="1">
    <citation type="submission" date="2017-12" db="EMBL/GenBank/DDBJ databases">
        <authorList>
            <person name="Thomas-White K."/>
            <person name="Wolfe A.J."/>
        </authorList>
    </citation>
    <scope>NUCLEOTIDE SEQUENCE</scope>
    <source>
        <strain evidence="4">UMB0763</strain>
    </source>
</reference>
<name>A0AAF0YPL6_9CORY</name>
<feature type="transmembrane region" description="Helical" evidence="2">
    <location>
        <begin position="37"/>
        <end position="59"/>
    </location>
</feature>
<reference evidence="4" key="2">
    <citation type="submission" date="2023-10" db="EMBL/GenBank/DDBJ databases">
        <authorList>
            <person name="Choi B."/>
        </authorList>
    </citation>
    <scope>NUCLEOTIDE SEQUENCE</scope>
    <source>
        <strain evidence="4">UMB0763</strain>
    </source>
</reference>
<gene>
    <name evidence="4" type="ORF">CYJ47_10930</name>
</gene>